<keyword evidence="3" id="KW-0687">Ribonucleoprotein</keyword>
<dbReference type="GO" id="GO:0003735">
    <property type="term" value="F:structural constituent of ribosome"/>
    <property type="evidence" value="ECO:0007669"/>
    <property type="project" value="InterPro"/>
</dbReference>
<dbReference type="InterPro" id="IPR020814">
    <property type="entry name" value="Ribosomal_S6_plastid/chlpt"/>
</dbReference>
<organism evidence="3">
    <name type="scientific">Sebdenia flabellata</name>
    <dbReference type="NCBI Taxonomy" id="42024"/>
    <lineage>
        <taxon>Eukaryota</taxon>
        <taxon>Rhodophyta</taxon>
        <taxon>Florideophyceae</taxon>
        <taxon>Rhodymeniophycidae</taxon>
        <taxon>Sebdeniales</taxon>
        <taxon>Sebdeniaceae</taxon>
        <taxon>Sebdenia</taxon>
    </lineage>
</organism>
<dbReference type="Gene3D" id="3.30.70.60">
    <property type="match status" value="1"/>
</dbReference>
<dbReference type="EMBL" id="KX284713">
    <property type="protein sequence ID" value="AOM65226.1"/>
    <property type="molecule type" value="Genomic_DNA"/>
</dbReference>
<geneLocation type="plastid" evidence="3"/>
<name>A0A1C9CA20_9FLOR</name>
<proteinExistence type="inferred from homology"/>
<protein>
    <recommendedName>
        <fullName evidence="2">30S ribosomal protein S6, chloroplastic</fullName>
    </recommendedName>
</protein>
<evidence type="ECO:0000256" key="2">
    <source>
        <dbReference type="ARBA" id="ARBA00035537"/>
    </source>
</evidence>
<dbReference type="PANTHER" id="PTHR21011">
    <property type="entry name" value="MITOCHONDRIAL 28S RIBOSOMAL PROTEIN S6"/>
    <property type="match status" value="1"/>
</dbReference>
<dbReference type="RefSeq" id="YP_009296291.1">
    <property type="nucleotide sequence ID" value="NC_031170.1"/>
</dbReference>
<dbReference type="PANTHER" id="PTHR21011:SF1">
    <property type="entry name" value="SMALL RIBOSOMAL SUBUNIT PROTEIN BS6M"/>
    <property type="match status" value="1"/>
</dbReference>
<dbReference type="CDD" id="cd15487">
    <property type="entry name" value="bS6_chloro_cyano"/>
    <property type="match status" value="1"/>
</dbReference>
<dbReference type="GO" id="GO:0070181">
    <property type="term" value="F:small ribosomal subunit rRNA binding"/>
    <property type="evidence" value="ECO:0007669"/>
    <property type="project" value="TreeGrafter"/>
</dbReference>
<keyword evidence="3" id="KW-0934">Plastid</keyword>
<dbReference type="HAMAP" id="MF_00360">
    <property type="entry name" value="Ribosomal_bS6"/>
    <property type="match status" value="1"/>
</dbReference>
<dbReference type="GO" id="GO:0005840">
    <property type="term" value="C:ribosome"/>
    <property type="evidence" value="ECO:0007669"/>
    <property type="project" value="UniProtKB-KW"/>
</dbReference>
<evidence type="ECO:0000313" key="3">
    <source>
        <dbReference type="EMBL" id="AOM65226.1"/>
    </source>
</evidence>
<evidence type="ECO:0000256" key="1">
    <source>
        <dbReference type="ARBA" id="ARBA00009512"/>
    </source>
</evidence>
<reference evidence="3" key="1">
    <citation type="journal article" date="2016" name="BMC Biol.">
        <title>Parallel evolution of highly conserved plastid genome architecture in red seaweeds and seed plants.</title>
        <authorList>
            <person name="Lee J."/>
            <person name="Cho C.H."/>
            <person name="Park S.I."/>
            <person name="Choi J.W."/>
            <person name="Song H.S."/>
            <person name="West J.A."/>
            <person name="Bhattacharya D."/>
            <person name="Yoon H.S."/>
        </authorList>
    </citation>
    <scope>NUCLEOTIDE SEQUENCE</scope>
</reference>
<keyword evidence="3" id="KW-0689">Ribosomal protein</keyword>
<dbReference type="NCBIfam" id="TIGR00166">
    <property type="entry name" value="S6"/>
    <property type="match status" value="1"/>
</dbReference>
<dbReference type="AlphaFoldDB" id="A0A1C9CA20"/>
<dbReference type="InterPro" id="IPR035980">
    <property type="entry name" value="Ribosomal_bS6_sf"/>
</dbReference>
<dbReference type="InterPro" id="IPR014717">
    <property type="entry name" value="Transl_elong_EF1B/ribsomal_bS6"/>
</dbReference>
<dbReference type="SUPFAM" id="SSF54995">
    <property type="entry name" value="Ribosomal protein S6"/>
    <property type="match status" value="1"/>
</dbReference>
<dbReference type="InterPro" id="IPR000529">
    <property type="entry name" value="Ribosomal_bS6"/>
</dbReference>
<sequence length="103" mass="12201">MILNSYETIYILKPDVTEETNLNLVNEYKSIIRKNGGQNIFIQHKGRRHLSYNITNYYDGIYVQMNYEGSRDLVKKIEKCMSFNDNIIRYLTVKQNIIASMKL</sequence>
<gene>
    <name evidence="3" type="primary">rps6</name>
    <name evidence="3" type="ORF">Sebd_139</name>
</gene>
<accession>A0A1C9CA20</accession>
<dbReference type="Pfam" id="PF01250">
    <property type="entry name" value="Ribosomal_S6"/>
    <property type="match status" value="1"/>
</dbReference>
<dbReference type="GeneID" id="29072597"/>
<comment type="similarity">
    <text evidence="1">Belongs to the bacterial ribosomal protein bS6 family.</text>
</comment>
<dbReference type="GO" id="GO:0005737">
    <property type="term" value="C:cytoplasm"/>
    <property type="evidence" value="ECO:0007669"/>
    <property type="project" value="UniProtKB-ARBA"/>
</dbReference>
<dbReference type="GO" id="GO:0006412">
    <property type="term" value="P:translation"/>
    <property type="evidence" value="ECO:0007669"/>
    <property type="project" value="InterPro"/>
</dbReference>